<gene>
    <name evidence="2" type="ORF">QYM36_003959</name>
</gene>
<feature type="region of interest" description="Disordered" evidence="1">
    <location>
        <begin position="108"/>
        <end position="135"/>
    </location>
</feature>
<accession>A0AA88IJ06</accession>
<reference evidence="2" key="1">
    <citation type="submission" date="2023-07" db="EMBL/GenBank/DDBJ databases">
        <title>Chromosome-level genome assembly of Artemia franciscana.</title>
        <authorList>
            <person name="Jo E."/>
        </authorList>
    </citation>
    <scope>NUCLEOTIDE SEQUENCE</scope>
    <source>
        <tissue evidence="2">Whole body</tissue>
    </source>
</reference>
<protein>
    <submittedName>
        <fullName evidence="2">Uncharacterized protein</fullName>
    </submittedName>
</protein>
<proteinExistence type="predicted"/>
<comment type="caution">
    <text evidence="2">The sequence shown here is derived from an EMBL/GenBank/DDBJ whole genome shotgun (WGS) entry which is preliminary data.</text>
</comment>
<dbReference type="InterPro" id="IPR027267">
    <property type="entry name" value="AH/BAR_dom_sf"/>
</dbReference>
<sequence>MDKAGNALRRSGVRLIGASKGHTELQLLISELKKLKATVAQLGKSKLSSSQDLLNWTTTEGNAALQEVSSYNDVLREVRHGYESILVTETYIENFKEEITTAEAKAAKLQKDAKRSTRRGTKENPADEKVREAQGHCENLRNELKKKIKEKEKMKIKHVRNSLISRGKATRIFAKRLVILSEAQIQIAETLPENISEDLHELTYSGGSICRSVIDDANDKLSALAVQERIASELGGSFVPPPPENPDLPPRYEDLDMSSISLNGSIRGYTPVLSPSPSAPPGDLEILPEESTIGWKRSAQ</sequence>
<dbReference type="EMBL" id="JAVRJZ010000006">
    <property type="protein sequence ID" value="KAK2721817.1"/>
    <property type="molecule type" value="Genomic_DNA"/>
</dbReference>
<evidence type="ECO:0000256" key="1">
    <source>
        <dbReference type="SAM" id="MobiDB-lite"/>
    </source>
</evidence>
<dbReference type="AlphaFoldDB" id="A0AA88IJ06"/>
<evidence type="ECO:0000313" key="3">
    <source>
        <dbReference type="Proteomes" id="UP001187531"/>
    </source>
</evidence>
<dbReference type="Proteomes" id="UP001187531">
    <property type="component" value="Unassembled WGS sequence"/>
</dbReference>
<name>A0AA88IJ06_ARTSF</name>
<evidence type="ECO:0000313" key="2">
    <source>
        <dbReference type="EMBL" id="KAK2721817.1"/>
    </source>
</evidence>
<feature type="region of interest" description="Disordered" evidence="1">
    <location>
        <begin position="270"/>
        <end position="300"/>
    </location>
</feature>
<keyword evidence="3" id="KW-1185">Reference proteome</keyword>
<organism evidence="2 3">
    <name type="scientific">Artemia franciscana</name>
    <name type="common">Brine shrimp</name>
    <name type="synonym">Artemia sanfranciscana</name>
    <dbReference type="NCBI Taxonomy" id="6661"/>
    <lineage>
        <taxon>Eukaryota</taxon>
        <taxon>Metazoa</taxon>
        <taxon>Ecdysozoa</taxon>
        <taxon>Arthropoda</taxon>
        <taxon>Crustacea</taxon>
        <taxon>Branchiopoda</taxon>
        <taxon>Anostraca</taxon>
        <taxon>Artemiidae</taxon>
        <taxon>Artemia</taxon>
    </lineage>
</organism>
<dbReference type="Gene3D" id="1.20.1270.60">
    <property type="entry name" value="Arfaptin homology (AH) domain/BAR domain"/>
    <property type="match status" value="1"/>
</dbReference>